<keyword evidence="2" id="KW-1185">Reference proteome</keyword>
<comment type="caution">
    <text evidence="1">The sequence shown here is derived from an EMBL/GenBank/DDBJ whole genome shotgun (WGS) entry which is preliminary data.</text>
</comment>
<organism evidence="1 2">
    <name type="scientific">Trichinella britovi</name>
    <name type="common">Parasitic roundworm</name>
    <dbReference type="NCBI Taxonomy" id="45882"/>
    <lineage>
        <taxon>Eukaryota</taxon>
        <taxon>Metazoa</taxon>
        <taxon>Ecdysozoa</taxon>
        <taxon>Nematoda</taxon>
        <taxon>Enoplea</taxon>
        <taxon>Dorylaimia</taxon>
        <taxon>Trichinellida</taxon>
        <taxon>Trichinellidae</taxon>
        <taxon>Trichinella</taxon>
    </lineage>
</organism>
<gene>
    <name evidence="1" type="ORF">T03_12939</name>
</gene>
<sequence>MKETESVIDNDQEKSMNELVNLFDGKQLMKEGILEPVDPAATPIV</sequence>
<dbReference type="Proteomes" id="UP000054653">
    <property type="component" value="Unassembled WGS sequence"/>
</dbReference>
<evidence type="ECO:0000313" key="2">
    <source>
        <dbReference type="Proteomes" id="UP000054653"/>
    </source>
</evidence>
<accession>A0A0V1DGA1</accession>
<reference evidence="1 2" key="1">
    <citation type="submission" date="2015-01" db="EMBL/GenBank/DDBJ databases">
        <title>Evolution of Trichinella species and genotypes.</title>
        <authorList>
            <person name="Korhonen P.K."/>
            <person name="Edoardo P."/>
            <person name="Giuseppe L.R."/>
            <person name="Gasser R.B."/>
        </authorList>
    </citation>
    <scope>NUCLEOTIDE SEQUENCE [LARGE SCALE GENOMIC DNA]</scope>
    <source>
        <strain evidence="1">ISS120</strain>
    </source>
</reference>
<proteinExistence type="predicted"/>
<protein>
    <submittedName>
        <fullName evidence="1">Uncharacterized protein</fullName>
    </submittedName>
</protein>
<name>A0A0V1DGA1_TRIBR</name>
<dbReference type="AlphaFoldDB" id="A0A0V1DGA1"/>
<dbReference type="EMBL" id="JYDI01000006">
    <property type="protein sequence ID" value="KRY60388.1"/>
    <property type="molecule type" value="Genomic_DNA"/>
</dbReference>
<evidence type="ECO:0000313" key="1">
    <source>
        <dbReference type="EMBL" id="KRY60388.1"/>
    </source>
</evidence>